<dbReference type="CDD" id="cd08054">
    <property type="entry name" value="gp6"/>
    <property type="match status" value="1"/>
</dbReference>
<dbReference type="KEGG" id="stim:H1B31_07815"/>
<evidence type="ECO:0000313" key="2">
    <source>
        <dbReference type="Proteomes" id="UP000515480"/>
    </source>
</evidence>
<name>A0A7G7VI39_9FIRM</name>
<organism evidence="1 2">
    <name type="scientific">Selenomonas timonae</name>
    <dbReference type="NCBI Taxonomy" id="2754044"/>
    <lineage>
        <taxon>Bacteria</taxon>
        <taxon>Bacillati</taxon>
        <taxon>Bacillota</taxon>
        <taxon>Negativicutes</taxon>
        <taxon>Selenomonadales</taxon>
        <taxon>Selenomonadaceae</taxon>
        <taxon>Selenomonas</taxon>
    </lineage>
</organism>
<sequence>MLVPLAAVKQYLRVDTDDEDDLLMHFTETAEQICTALLRVKKLSKVEDQAIVRVAVLYAVSYLYEHREEADHRGLALTLRSLLFGVRKEDF</sequence>
<dbReference type="InterPro" id="IPR021146">
    <property type="entry name" value="Phage_gp6-like_head-tail"/>
</dbReference>
<gene>
    <name evidence="1" type="ORF">H1B31_07815</name>
</gene>
<dbReference type="EMBL" id="CP060204">
    <property type="protein sequence ID" value="QNH53782.1"/>
    <property type="molecule type" value="Genomic_DNA"/>
</dbReference>
<protein>
    <submittedName>
        <fullName evidence="1">Phage gp6-like head-tail connector protein</fullName>
    </submittedName>
</protein>
<dbReference type="Gene3D" id="1.10.3230.30">
    <property type="entry name" value="Phage gp6-like head-tail connector protein"/>
    <property type="match status" value="1"/>
</dbReference>
<keyword evidence="2" id="KW-1185">Reference proteome</keyword>
<evidence type="ECO:0000313" key="1">
    <source>
        <dbReference type="EMBL" id="QNH53782.1"/>
    </source>
</evidence>
<dbReference type="NCBIfam" id="TIGR01560">
    <property type="entry name" value="put_DNA_pack"/>
    <property type="match status" value="1"/>
</dbReference>
<dbReference type="AlphaFoldDB" id="A0A7G7VI39"/>
<proteinExistence type="predicted"/>
<dbReference type="InterPro" id="IPR006450">
    <property type="entry name" value="Phage_HK97_gp6-like"/>
</dbReference>
<dbReference type="RefSeq" id="WP_039980744.1">
    <property type="nucleotide sequence ID" value="NZ_CP060204.1"/>
</dbReference>
<dbReference type="Proteomes" id="UP000515480">
    <property type="component" value="Chromosome"/>
</dbReference>
<reference evidence="1 2" key="1">
    <citation type="submission" date="2020-07" db="EMBL/GenBank/DDBJ databases">
        <title>Complete genome and description of Selenomonas timonensis sp. nov., a new bacterium isolated from a gingivitis subject.</title>
        <authorList>
            <person name="Antezack A."/>
        </authorList>
    </citation>
    <scope>NUCLEOTIDE SEQUENCE [LARGE SCALE GENOMIC DNA]</scope>
    <source>
        <strain evidence="1 2">Marseille-Q3039</strain>
    </source>
</reference>
<dbReference type="Pfam" id="PF05135">
    <property type="entry name" value="Phage_connect_1"/>
    <property type="match status" value="1"/>
</dbReference>
<accession>A0A7G7VI39</accession>